<dbReference type="InterPro" id="IPR008949">
    <property type="entry name" value="Isoprenoid_synthase_dom_sf"/>
</dbReference>
<dbReference type="PANTHER" id="PTHR35201">
    <property type="entry name" value="TERPENE SYNTHASE"/>
    <property type="match status" value="1"/>
</dbReference>
<name>A0A512RG08_9BACT</name>
<organism evidence="2 3">
    <name type="scientific">Chitinophaga cymbidii</name>
    <dbReference type="NCBI Taxonomy" id="1096750"/>
    <lineage>
        <taxon>Bacteria</taxon>
        <taxon>Pseudomonadati</taxon>
        <taxon>Bacteroidota</taxon>
        <taxon>Chitinophagia</taxon>
        <taxon>Chitinophagales</taxon>
        <taxon>Chitinophagaceae</taxon>
        <taxon>Chitinophaga</taxon>
    </lineage>
</organism>
<dbReference type="GO" id="GO:0046872">
    <property type="term" value="F:metal ion binding"/>
    <property type="evidence" value="ECO:0007669"/>
    <property type="project" value="UniProtKB-KW"/>
</dbReference>
<dbReference type="RefSeq" id="WP_146858115.1">
    <property type="nucleotide sequence ID" value="NZ_BKAU01000001.1"/>
</dbReference>
<keyword evidence="3" id="KW-1185">Reference proteome</keyword>
<reference evidence="2 3" key="1">
    <citation type="submission" date="2019-07" db="EMBL/GenBank/DDBJ databases">
        <title>Whole genome shotgun sequence of Chitinophaga cymbidii NBRC 109752.</title>
        <authorList>
            <person name="Hosoyama A."/>
            <person name="Uohara A."/>
            <person name="Ohji S."/>
            <person name="Ichikawa N."/>
        </authorList>
    </citation>
    <scope>NUCLEOTIDE SEQUENCE [LARGE SCALE GENOMIC DNA]</scope>
    <source>
        <strain evidence="2 3">NBRC 109752</strain>
    </source>
</reference>
<comment type="cofactor">
    <cofactor evidence="1">
        <name>Mg(2+)</name>
        <dbReference type="ChEBI" id="CHEBI:18420"/>
    </cofactor>
</comment>
<dbReference type="Pfam" id="PF19086">
    <property type="entry name" value="Terpene_syn_C_2"/>
    <property type="match status" value="1"/>
</dbReference>
<keyword evidence="1" id="KW-0460">Magnesium</keyword>
<dbReference type="AlphaFoldDB" id="A0A512RG08"/>
<dbReference type="EMBL" id="BKAU01000001">
    <property type="protein sequence ID" value="GEP94584.1"/>
    <property type="molecule type" value="Genomic_DNA"/>
</dbReference>
<evidence type="ECO:0000256" key="1">
    <source>
        <dbReference type="RuleBase" id="RU366034"/>
    </source>
</evidence>
<keyword evidence="1" id="KW-0479">Metal-binding</keyword>
<accession>A0A512RG08</accession>
<dbReference type="PANTHER" id="PTHR35201:SF4">
    <property type="entry name" value="BETA-PINACENE SYNTHASE-RELATED"/>
    <property type="match status" value="1"/>
</dbReference>
<comment type="caution">
    <text evidence="2">The sequence shown here is derived from an EMBL/GenBank/DDBJ whole genome shotgun (WGS) entry which is preliminary data.</text>
</comment>
<dbReference type="EC" id="4.2.3.-" evidence="1"/>
<comment type="similarity">
    <text evidence="1">Belongs to the terpene synthase family.</text>
</comment>
<gene>
    <name evidence="2" type="ORF">CCY01nite_08440</name>
</gene>
<proteinExistence type="inferred from homology"/>
<evidence type="ECO:0000313" key="2">
    <source>
        <dbReference type="EMBL" id="GEP94584.1"/>
    </source>
</evidence>
<dbReference type="InterPro" id="IPR034686">
    <property type="entry name" value="Terpene_cyclase-like_2"/>
</dbReference>
<dbReference type="GO" id="GO:0010333">
    <property type="term" value="F:terpene synthase activity"/>
    <property type="evidence" value="ECO:0007669"/>
    <property type="project" value="InterPro"/>
</dbReference>
<dbReference type="OrthoDB" id="2989600at2"/>
<dbReference type="SUPFAM" id="SSF48576">
    <property type="entry name" value="Terpenoid synthases"/>
    <property type="match status" value="1"/>
</dbReference>
<keyword evidence="1" id="KW-0456">Lyase</keyword>
<dbReference type="Gene3D" id="1.10.600.10">
    <property type="entry name" value="Farnesyl Diphosphate Synthase"/>
    <property type="match status" value="1"/>
</dbReference>
<sequence>MQHHHVKETTRETLERVKSEYSQLVKTTTFSLQELFNSADFRLEEHCKTYQPHPGSEQLTKEARAFGEQYGIWLDNAKHYISCVLFVFPNATYERMAAMVKNNAIDYYLNDTMGRDVFCYLSPRQQLNARHLIYRMSCIDETLDTVDNAHPLELANAAILKDIRETSTTEWFTQFLKLYNHHIAVTHKDCNVAGLGFIPSVDKYIEMRNHTSGMPHIVMLVEYSTGVFLDWQWLARIKVVQRMKRMHRAAALIGCLMNDLFSFEKEVIDNDSDSNLLMSVAMNNPDMSLSDVIQHSAGIVRDLLVEYMELSAQIENKCRQLPASEAVMVSKLRIHLADLDRSVQASWTWQVYTKRFKRFDSIWEETQLATPVTA</sequence>
<evidence type="ECO:0000313" key="3">
    <source>
        <dbReference type="Proteomes" id="UP000321436"/>
    </source>
</evidence>
<protein>
    <recommendedName>
        <fullName evidence="1">Terpene synthase</fullName>
        <ecNumber evidence="1">4.2.3.-</ecNumber>
    </recommendedName>
</protein>
<dbReference type="Proteomes" id="UP000321436">
    <property type="component" value="Unassembled WGS sequence"/>
</dbReference>